<dbReference type="OrthoDB" id="5211809at2759"/>
<evidence type="ECO:0000259" key="7">
    <source>
        <dbReference type="Pfam" id="PF03501"/>
    </source>
</evidence>
<feature type="compositionally biased region" description="Low complexity" evidence="6">
    <location>
        <begin position="135"/>
        <end position="149"/>
    </location>
</feature>
<dbReference type="GeneID" id="20527014"/>
<dbReference type="InterPro" id="IPR005326">
    <property type="entry name" value="Plectin_eS10_N"/>
</dbReference>
<evidence type="ECO:0000256" key="4">
    <source>
        <dbReference type="ARBA" id="ARBA00022980"/>
    </source>
</evidence>
<evidence type="ECO:0000256" key="6">
    <source>
        <dbReference type="SAM" id="MobiDB-lite"/>
    </source>
</evidence>
<dbReference type="PANTHER" id="PTHR12146">
    <property type="entry name" value="40S RIBOSOMAL PROTEIN S10"/>
    <property type="match status" value="1"/>
</dbReference>
<evidence type="ECO:0000256" key="3">
    <source>
        <dbReference type="ARBA" id="ARBA00022490"/>
    </source>
</evidence>
<feature type="region of interest" description="Disordered" evidence="6">
    <location>
        <begin position="97"/>
        <end position="149"/>
    </location>
</feature>
<feature type="domain" description="Plectin/eS10 N-terminal" evidence="7">
    <location>
        <begin position="3"/>
        <end position="94"/>
    </location>
</feature>
<protein>
    <submittedName>
        <fullName evidence="8">30S ribosomal protein S10e</fullName>
    </submittedName>
</protein>
<reference evidence="8" key="1">
    <citation type="submission" date="2013-04" db="EMBL/GenBank/DDBJ databases">
        <title>The Genome Sequence of Fonticula alba ATCC 38817.</title>
        <authorList>
            <consortium name="The Broad Institute Genomics Platform"/>
            <person name="Russ C."/>
            <person name="Cuomo C."/>
            <person name="Burger G."/>
            <person name="Gray M.W."/>
            <person name="Holland P.W.H."/>
            <person name="King N."/>
            <person name="Lang F.B.F."/>
            <person name="Roger A.J."/>
            <person name="Ruiz-Trillo I."/>
            <person name="Brown M."/>
            <person name="Walker B."/>
            <person name="Young S."/>
            <person name="Zeng Q."/>
            <person name="Gargeya S."/>
            <person name="Fitzgerald M."/>
            <person name="Haas B."/>
            <person name="Abouelleil A."/>
            <person name="Allen A.W."/>
            <person name="Alvarado L."/>
            <person name="Arachchi H.M."/>
            <person name="Berlin A.M."/>
            <person name="Chapman S.B."/>
            <person name="Gainer-Dewar J."/>
            <person name="Goldberg J."/>
            <person name="Griggs A."/>
            <person name="Gujja S."/>
            <person name="Hansen M."/>
            <person name="Howarth C."/>
            <person name="Imamovic A."/>
            <person name="Ireland A."/>
            <person name="Larimer J."/>
            <person name="McCowan C."/>
            <person name="Murphy C."/>
            <person name="Pearson M."/>
            <person name="Poon T.W."/>
            <person name="Priest M."/>
            <person name="Roberts A."/>
            <person name="Saif S."/>
            <person name="Shea T."/>
            <person name="Sisk P."/>
            <person name="Sykes S."/>
            <person name="Wortman J."/>
            <person name="Nusbaum C."/>
            <person name="Birren B."/>
        </authorList>
    </citation>
    <scope>NUCLEOTIDE SEQUENCE [LARGE SCALE GENOMIC DNA]</scope>
    <source>
        <strain evidence="8">ATCC 38817</strain>
    </source>
</reference>
<dbReference type="Pfam" id="PF03501">
    <property type="entry name" value="S10_plectin"/>
    <property type="match status" value="1"/>
</dbReference>
<dbReference type="RefSeq" id="XP_009494466.1">
    <property type="nucleotide sequence ID" value="XM_009496191.1"/>
</dbReference>
<dbReference type="PANTHER" id="PTHR12146:SF0">
    <property type="entry name" value="RIBOSOMAL PROTEIN S10"/>
    <property type="match status" value="1"/>
</dbReference>
<dbReference type="GO" id="GO:0022627">
    <property type="term" value="C:cytosolic small ribosomal subunit"/>
    <property type="evidence" value="ECO:0007669"/>
    <property type="project" value="TreeGrafter"/>
</dbReference>
<keyword evidence="5" id="KW-0687">Ribonucleoprotein</keyword>
<evidence type="ECO:0000313" key="8">
    <source>
        <dbReference type="EMBL" id="KCV71343.1"/>
    </source>
</evidence>
<comment type="subcellular location">
    <subcellularLocation>
        <location evidence="1">Cytoplasm</location>
    </subcellularLocation>
</comment>
<dbReference type="EMBL" id="KB932203">
    <property type="protein sequence ID" value="KCV71343.1"/>
    <property type="molecule type" value="Genomic_DNA"/>
</dbReference>
<keyword evidence="4 8" id="KW-0689">Ribosomal protein</keyword>
<dbReference type="GO" id="GO:0003735">
    <property type="term" value="F:structural constituent of ribosome"/>
    <property type="evidence" value="ECO:0007669"/>
    <property type="project" value="TreeGrafter"/>
</dbReference>
<dbReference type="STRING" id="691883.A0A058ZBP5"/>
<evidence type="ECO:0000256" key="5">
    <source>
        <dbReference type="ARBA" id="ARBA00023274"/>
    </source>
</evidence>
<evidence type="ECO:0000256" key="2">
    <source>
        <dbReference type="ARBA" id="ARBA00007278"/>
    </source>
</evidence>
<dbReference type="InterPro" id="IPR037447">
    <property type="entry name" value="Ribosomal_eS10"/>
</dbReference>
<gene>
    <name evidence="8" type="ORF">H696_02289</name>
</gene>
<dbReference type="InterPro" id="IPR036388">
    <property type="entry name" value="WH-like_DNA-bd_sf"/>
</dbReference>
<evidence type="ECO:0000313" key="9">
    <source>
        <dbReference type="Proteomes" id="UP000030693"/>
    </source>
</evidence>
<dbReference type="AlphaFoldDB" id="A0A058ZBP5"/>
<dbReference type="Proteomes" id="UP000030693">
    <property type="component" value="Unassembled WGS sequence"/>
</dbReference>
<proteinExistence type="inferred from homology"/>
<dbReference type="eggNOG" id="KOG3344">
    <property type="taxonomic scope" value="Eukaryota"/>
</dbReference>
<dbReference type="GO" id="GO:0003723">
    <property type="term" value="F:RNA binding"/>
    <property type="evidence" value="ECO:0007669"/>
    <property type="project" value="TreeGrafter"/>
</dbReference>
<comment type="similarity">
    <text evidence="2">Belongs to the eukaryotic ribosomal protein eS10 family.</text>
</comment>
<keyword evidence="3" id="KW-0963">Cytoplasm</keyword>
<name>A0A058ZBP5_FONAL</name>
<evidence type="ECO:0000256" key="1">
    <source>
        <dbReference type="ARBA" id="ARBA00004496"/>
    </source>
</evidence>
<dbReference type="OMA" id="YRRRDQE"/>
<sequence>MHISKDHRKTILSTLFSEGVIVAHKNTNAEKHKYIADVSNLAVIKVCQSLTSQGHVTHQYNWNFHYYVLTDQGIEYLRGVLGLPEKVIPETLKVKAVPTPIAPQNDRRGPARRGPGGAEGGFRSSRFAGPERSSFRSAPRAPAAAPQQA</sequence>
<dbReference type="Gene3D" id="1.10.10.10">
    <property type="entry name" value="Winged helix-like DNA-binding domain superfamily/Winged helix DNA-binding domain"/>
    <property type="match status" value="1"/>
</dbReference>
<keyword evidence="9" id="KW-1185">Reference proteome</keyword>
<accession>A0A058ZBP5</accession>
<organism evidence="8">
    <name type="scientific">Fonticula alba</name>
    <name type="common">Slime mold</name>
    <dbReference type="NCBI Taxonomy" id="691883"/>
    <lineage>
        <taxon>Eukaryota</taxon>
        <taxon>Rotosphaerida</taxon>
        <taxon>Fonticulaceae</taxon>
        <taxon>Fonticula</taxon>
    </lineage>
</organism>